<reference evidence="3" key="1">
    <citation type="submission" date="2016-09" db="EMBL/GenBank/DDBJ databases">
        <authorList>
            <person name="Varghese N."/>
            <person name="Submissions S."/>
        </authorList>
    </citation>
    <scope>NUCLEOTIDE SEQUENCE [LARGE SCALE GENOMIC DNA]</scope>
    <source>
        <strain evidence="3">TNe-862</strain>
    </source>
</reference>
<proteinExistence type="predicted"/>
<feature type="transmembrane region" description="Helical" evidence="1">
    <location>
        <begin position="181"/>
        <end position="203"/>
    </location>
</feature>
<evidence type="ECO:0000256" key="1">
    <source>
        <dbReference type="SAM" id="Phobius"/>
    </source>
</evidence>
<gene>
    <name evidence="2" type="ORF">SAMN05421548_110163</name>
</gene>
<keyword evidence="1" id="KW-1133">Transmembrane helix</keyword>
<dbReference type="InterPro" id="IPR010266">
    <property type="entry name" value="NnrS"/>
</dbReference>
<feature type="transmembrane region" description="Helical" evidence="1">
    <location>
        <begin position="362"/>
        <end position="382"/>
    </location>
</feature>
<keyword evidence="1" id="KW-0812">Transmembrane</keyword>
<dbReference type="STRING" id="416944.SAMN05421548_110163"/>
<dbReference type="AlphaFoldDB" id="A0A1G6PJ04"/>
<dbReference type="Proteomes" id="UP000198908">
    <property type="component" value="Unassembled WGS sequence"/>
</dbReference>
<keyword evidence="1" id="KW-0472">Membrane</keyword>
<feature type="transmembrane region" description="Helical" evidence="1">
    <location>
        <begin position="68"/>
        <end position="88"/>
    </location>
</feature>
<dbReference type="EMBL" id="FMYQ01000010">
    <property type="protein sequence ID" value="SDC80038.1"/>
    <property type="molecule type" value="Genomic_DNA"/>
</dbReference>
<sequence>MNVYRIEEPAPRARGGFALWALGFRPFYLGGALFGAAALLAWMAAYAGHPLPGFSSYLPGMFWHVHEMIFGFGAAIVVGFLLTAVRAWTSVTPAQGKSLAALWLLWLAGRIAVAYGSPAVAAVVDSLFLPVSALALLRVLLRAKNSHNIFLPLALGLLAALNVAFHLSMLFARAPWALHSAYLAVGMLVLFITIIGGRIIPSFTANALPGYASRRWSAVERAVMPLSALAFVLDAALGSGVLAAAAALAAACAQGARLWGWRSWQVGNRPILSILHIAYAWIPVGFVLLALAALGLVAHTLAMHAFTVGAIGGAIMAMITRTARGHTGRKLVAGRFDIAGYALLVTAALIRVLGPWLAPQWLMFWIEASGACWVLAFAAYCYRYAGWLITPRVDGKEG</sequence>
<evidence type="ECO:0000313" key="3">
    <source>
        <dbReference type="Proteomes" id="UP000198908"/>
    </source>
</evidence>
<dbReference type="RefSeq" id="WP_091997221.1">
    <property type="nucleotide sequence ID" value="NZ_FMYQ01000010.1"/>
</dbReference>
<feature type="transmembrane region" description="Helical" evidence="1">
    <location>
        <begin position="301"/>
        <end position="320"/>
    </location>
</feature>
<organism evidence="2 3">
    <name type="scientific">Paraburkholderia lycopersici</name>
    <dbReference type="NCBI Taxonomy" id="416944"/>
    <lineage>
        <taxon>Bacteria</taxon>
        <taxon>Pseudomonadati</taxon>
        <taxon>Pseudomonadota</taxon>
        <taxon>Betaproteobacteria</taxon>
        <taxon>Burkholderiales</taxon>
        <taxon>Burkholderiaceae</taxon>
        <taxon>Paraburkholderia</taxon>
    </lineage>
</organism>
<dbReference type="Pfam" id="PF05940">
    <property type="entry name" value="NnrS"/>
    <property type="match status" value="1"/>
</dbReference>
<dbReference type="OrthoDB" id="9770040at2"/>
<evidence type="ECO:0000313" key="2">
    <source>
        <dbReference type="EMBL" id="SDC80038.1"/>
    </source>
</evidence>
<feature type="transmembrane region" description="Helical" evidence="1">
    <location>
        <begin position="100"/>
        <end position="129"/>
    </location>
</feature>
<feature type="transmembrane region" description="Helical" evidence="1">
    <location>
        <begin position="271"/>
        <end position="295"/>
    </location>
</feature>
<feature type="transmembrane region" description="Helical" evidence="1">
    <location>
        <begin position="223"/>
        <end position="250"/>
    </location>
</feature>
<protein>
    <submittedName>
        <fullName evidence="2">Uncharacterized protein involved in response to NO</fullName>
    </submittedName>
</protein>
<feature type="transmembrane region" description="Helical" evidence="1">
    <location>
        <begin position="149"/>
        <end position="169"/>
    </location>
</feature>
<feature type="transmembrane region" description="Helical" evidence="1">
    <location>
        <begin position="332"/>
        <end position="350"/>
    </location>
</feature>
<feature type="transmembrane region" description="Helical" evidence="1">
    <location>
        <begin position="27"/>
        <end position="48"/>
    </location>
</feature>
<keyword evidence="3" id="KW-1185">Reference proteome</keyword>
<accession>A0A1G6PJ04</accession>
<name>A0A1G6PJ04_9BURK</name>